<proteinExistence type="predicted"/>
<comment type="caution">
    <text evidence="1">The sequence shown here is derived from an EMBL/GenBank/DDBJ whole genome shotgun (WGS) entry which is preliminary data.</text>
</comment>
<reference evidence="1" key="1">
    <citation type="submission" date="2021-02" db="EMBL/GenBank/DDBJ databases">
        <authorList>
            <person name="Dougan E. K."/>
            <person name="Rhodes N."/>
            <person name="Thang M."/>
            <person name="Chan C."/>
        </authorList>
    </citation>
    <scope>NUCLEOTIDE SEQUENCE</scope>
</reference>
<dbReference type="Proteomes" id="UP000601435">
    <property type="component" value="Unassembled WGS sequence"/>
</dbReference>
<sequence length="738" mass="80853">MHSDTRLTSAGLHAGPWLTVYGPLLNIHRGVSEMTVRELASSLRSPGSDSQSLRLTVAVRAGWIPKASKGSGTCTRAVLSLLGQRVVSAIQTGEDVDYTCALDRHIALPDDTEEASQLLDLIQEAVCSVDVIEEAHPDLLFSPGRANSRVLCGNRVALWRLLSTQSEMPTEKSPRSTEHRLLGFNSLTTSWRIPLSSRQEDQIGKKPFVDIDVRSEHAAVASSPPFGCLGVAAPAGDMVEQPDKLKPHFLQIRLGELKAGIMAKPEDVRIELRCAGLKVFSLPAGEPCLLEAKGFMTFKGEKLLLPLPPEVVDASGQLPPVYLLVKCAKSKDVPQPMDFHDMLKLSGRAVQKHTPEVSILHAKLLLENLDFDDASHLRPLALCEVTESPHASVLSQLKDTALPAHVPSLSVAACLRDDLPQINAEQGGRIYVGGAGTISVEEVLTYPRSEAEFRDRLVDGRWDEQRIGLEGIPLRWPVAEPRTAVELAQSRLPPDTETLVKLLRPVFEKWPRAEAAVAADENECDFRRRPATWSRVQEALSQQDGTCDVELSPAFVRNWKAGLRTSACGLELRYRLPGAVLATPCTAIYEPDVEPVAQIWVSYRVILQSLPVTSIKSCPISPPLAFLTLATWEAEQSAGFHVYDAAVLKPHDAVATSLRGTAEGIGGPDALEEVCRHEWKMHLRVPFLQLQSHQLVLFQQLHIDALLGSDAKADSEEDMKRLVANLRQSVHSQEEKGG</sequence>
<dbReference type="AlphaFoldDB" id="A0A812Y6K9"/>
<organism evidence="1 2">
    <name type="scientific">Symbiodinium necroappetens</name>
    <dbReference type="NCBI Taxonomy" id="1628268"/>
    <lineage>
        <taxon>Eukaryota</taxon>
        <taxon>Sar</taxon>
        <taxon>Alveolata</taxon>
        <taxon>Dinophyceae</taxon>
        <taxon>Suessiales</taxon>
        <taxon>Symbiodiniaceae</taxon>
        <taxon>Symbiodinium</taxon>
    </lineage>
</organism>
<evidence type="ECO:0000313" key="2">
    <source>
        <dbReference type="Proteomes" id="UP000601435"/>
    </source>
</evidence>
<dbReference type="OrthoDB" id="413453at2759"/>
<keyword evidence="2" id="KW-1185">Reference proteome</keyword>
<protein>
    <submittedName>
        <fullName evidence="1">MKK3 protein</fullName>
    </submittedName>
</protein>
<gene>
    <name evidence="1" type="primary">MKK3</name>
    <name evidence="1" type="ORF">SNEC2469_LOCUS22057</name>
</gene>
<dbReference type="EMBL" id="CAJNJA010039664">
    <property type="protein sequence ID" value="CAE7758787.1"/>
    <property type="molecule type" value="Genomic_DNA"/>
</dbReference>
<accession>A0A812Y6K9</accession>
<evidence type="ECO:0000313" key="1">
    <source>
        <dbReference type="EMBL" id="CAE7758787.1"/>
    </source>
</evidence>
<name>A0A812Y6K9_9DINO</name>